<name>A0A4U0UZ02_9PEZI</name>
<dbReference type="EMBL" id="NAJN01003319">
    <property type="protein sequence ID" value="TKA41022.1"/>
    <property type="molecule type" value="Genomic_DNA"/>
</dbReference>
<evidence type="ECO:0000313" key="2">
    <source>
        <dbReference type="EMBL" id="TKA41022.1"/>
    </source>
</evidence>
<protein>
    <submittedName>
        <fullName evidence="2">Uncharacterized protein</fullName>
    </submittedName>
</protein>
<dbReference type="STRING" id="331657.A0A4U0UZ02"/>
<evidence type="ECO:0000313" key="3">
    <source>
        <dbReference type="Proteomes" id="UP000308768"/>
    </source>
</evidence>
<keyword evidence="3" id="KW-1185">Reference proteome</keyword>
<sequence>MASRPLPPFLPENEAAFFEHVREFPAQWYKYCSEIYEYSDKIDQHLIDTRTDLDQSRRDNAELRANETDLKQELASVRASALAIQDYQKKELKETRDELLEAKKREQQALDAAIPT</sequence>
<reference evidence="2 3" key="1">
    <citation type="submission" date="2017-03" db="EMBL/GenBank/DDBJ databases">
        <title>Genomes of endolithic fungi from Antarctica.</title>
        <authorList>
            <person name="Coleine C."/>
            <person name="Masonjones S."/>
            <person name="Stajich J.E."/>
        </authorList>
    </citation>
    <scope>NUCLEOTIDE SEQUENCE [LARGE SCALE GENOMIC DNA]</scope>
    <source>
        <strain evidence="2 3">CCFEE 5187</strain>
    </source>
</reference>
<accession>A0A4U0UZ02</accession>
<dbReference type="AlphaFoldDB" id="A0A4U0UZ02"/>
<evidence type="ECO:0000256" key="1">
    <source>
        <dbReference type="SAM" id="Coils"/>
    </source>
</evidence>
<gene>
    <name evidence="2" type="ORF">B0A49_13440</name>
</gene>
<dbReference type="Proteomes" id="UP000308768">
    <property type="component" value="Unassembled WGS sequence"/>
</dbReference>
<keyword evidence="1" id="KW-0175">Coiled coil</keyword>
<feature type="non-terminal residue" evidence="2">
    <location>
        <position position="116"/>
    </location>
</feature>
<feature type="coiled-coil region" evidence="1">
    <location>
        <begin position="46"/>
        <end position="112"/>
    </location>
</feature>
<proteinExistence type="predicted"/>
<organism evidence="2 3">
    <name type="scientific">Cryomyces minteri</name>
    <dbReference type="NCBI Taxonomy" id="331657"/>
    <lineage>
        <taxon>Eukaryota</taxon>
        <taxon>Fungi</taxon>
        <taxon>Dikarya</taxon>
        <taxon>Ascomycota</taxon>
        <taxon>Pezizomycotina</taxon>
        <taxon>Dothideomycetes</taxon>
        <taxon>Dothideomycetes incertae sedis</taxon>
        <taxon>Cryomyces</taxon>
    </lineage>
</organism>
<comment type="caution">
    <text evidence="2">The sequence shown here is derived from an EMBL/GenBank/DDBJ whole genome shotgun (WGS) entry which is preliminary data.</text>
</comment>